<dbReference type="InterPro" id="IPR027417">
    <property type="entry name" value="P-loop_NTPase"/>
</dbReference>
<comment type="caution">
    <text evidence="2">The sequence shown here is derived from an EMBL/GenBank/DDBJ whole genome shotgun (WGS) entry which is preliminary data.</text>
</comment>
<sequence>MENLDQLRTTESRKKSTVGGVADKRGNMFELSWAILHALQCIQDVRRSITLEDLDGDLAQGSEFTYVDEHGHFAVTQVKRQNSIADRWSIAALRSHGIFDAARHHIIAGRAYHFTSMTPTASLRELSGRARESANLHQFISQQLTQELGLVFDQLSAPDVLGGAENAWRVLRGMWFEVADEQQQVKTNAMLAATMLEGATESLLPLAVGAVLLDNLRRRLTRRELLEGLSLYGVVARDATAKRTAHDEVRATTLSWRSTVERELLSPPIARTESAELVDLMSATRLALVVGAGGGGKSSVVYQTASQLESNGAEVLAFRLDRRGAFSSTAELGVQLGLSTSPVAALRMAADGRDAVLIIDQLDAVSLASGRLPDRYDVIADLINEAIAVEGVTVILACRLFDVENDHRIRKLDAREDVKRLTVLPLSDEAVIDAVGAMGLDASRLTPKQQELLKSPLNLVLLETVASQPGALNFTSRGSLFGAFWERKLQTIKGYRPEVRFNEVLARVANAASDQQTLSVPVEVLDAEDFIQDARVLASEQVLAIDGDTVSFFHETFFDYTFARQWLLRRESMIEFLGGQEQELFRRAQVRQILELLRERDPSRFRREIEAVLIAPAIRLHIKETVLNVFVNVIEPTDEDLALFLRISETDSTLSRRFWQQITRPSWFDIFHKRGLIEIWLDSKDTVLRERGAAWLANAGDERGAVVAQILAPRRAAPDYREWLIRTTQRAELHRNRPLFDLMLEAVRANDLDPSDDNLGLFTHNLAAHEPLWAIELLHACLMENPSAWATDQTGKISILESHSYGFTEMIKGASEAKPEKFAETLVPYLLAVIDRTSFDRHEDSLISDRHFSFRLKTRPGSDDIGEELYSCAADALAIWASTEPKSVEPLLNTLAADDHDAAQALLFRALVHSAEHFTDWAAQLILEGGNRLQSGYTSDGQWLSRELVEAIAPFVSDEDHARLETELRDLRNPYERGRSFGYTAFKFLTALDQERLSSLGRRRLGEYRRKFGVEAPAPPTGIVSFSVGSPIEDAASAKMSNQQWLRALVKHDTDDRNWDDHTIGGARELSQMLKNRTVDDPLRFASLAMQMTVTTHVAYPSAILWGFGEATIPSEAQPAVFNAIRHIASLKLDECDRWLGWSLRRLLDDAPLDLVELVRDRALHATQPKDDSLVSTRQSNDRLGRDLRQHGINTARGSLAEHLGDLLIHDPDGDRTALVSPYLLALASDPVLSVRSCVAHTIAASLRHARPKAHDAFERLIDTDDVLLASNLVGDLMIYIGNVDPDRIDPVIDRMMTSNSTEVRHAGGSMAAFAALQWERPKLLERALVGDIDVRTGAALVCSARVGRAANSDLVISALRQLMHDPDDEVRKAVGRLAANLRGHVLRPFAGLLADLIASPSYVHATPQLLITLQEAPDEVDELVDLAAHRFLDIHGNNVQDMRTGAAGDAHYISELVVRGLAQAHDKLRVSALLDVLDRLLELGVYGVDQSIEQAERA</sequence>
<dbReference type="SUPFAM" id="SSF52540">
    <property type="entry name" value="P-loop containing nucleoside triphosphate hydrolases"/>
    <property type="match status" value="1"/>
</dbReference>
<evidence type="ECO:0000313" key="3">
    <source>
        <dbReference type="Proteomes" id="UP000294194"/>
    </source>
</evidence>
<feature type="domain" description="Novel STAND NTPase 1" evidence="1">
    <location>
        <begin position="273"/>
        <end position="514"/>
    </location>
</feature>
<name>A0A4Q9GQV4_9MICO</name>
<evidence type="ECO:0000313" key="2">
    <source>
        <dbReference type="EMBL" id="TBN57262.1"/>
    </source>
</evidence>
<dbReference type="SUPFAM" id="SSF48371">
    <property type="entry name" value="ARM repeat"/>
    <property type="match status" value="1"/>
</dbReference>
<dbReference type="Proteomes" id="UP000294194">
    <property type="component" value="Unassembled WGS sequence"/>
</dbReference>
<reference evidence="3" key="1">
    <citation type="submission" date="2019-02" db="EMBL/GenBank/DDBJ databases">
        <title>Glaciihabitans arcticus sp. nov., a psychrotolerant bacterium isolated from polar soil.</title>
        <authorList>
            <person name="Dahal R.H."/>
        </authorList>
    </citation>
    <scope>NUCLEOTIDE SEQUENCE [LARGE SCALE GENOMIC DNA]</scope>
    <source>
        <strain evidence="3">RP-3-7</strain>
    </source>
</reference>
<evidence type="ECO:0000259" key="1">
    <source>
        <dbReference type="Pfam" id="PF20703"/>
    </source>
</evidence>
<dbReference type="EMBL" id="SISG01000001">
    <property type="protein sequence ID" value="TBN57262.1"/>
    <property type="molecule type" value="Genomic_DNA"/>
</dbReference>
<accession>A0A4Q9GQV4</accession>
<keyword evidence="3" id="KW-1185">Reference proteome</keyword>
<dbReference type="Gene3D" id="1.25.10.10">
    <property type="entry name" value="Leucine-rich Repeat Variant"/>
    <property type="match status" value="1"/>
</dbReference>
<protein>
    <recommendedName>
        <fullName evidence="1">Novel STAND NTPase 1 domain-containing protein</fullName>
    </recommendedName>
</protein>
<dbReference type="InterPro" id="IPR016024">
    <property type="entry name" value="ARM-type_fold"/>
</dbReference>
<proteinExistence type="predicted"/>
<organism evidence="2 3">
    <name type="scientific">Glaciihabitans arcticus</name>
    <dbReference type="NCBI Taxonomy" id="2668039"/>
    <lineage>
        <taxon>Bacteria</taxon>
        <taxon>Bacillati</taxon>
        <taxon>Actinomycetota</taxon>
        <taxon>Actinomycetes</taxon>
        <taxon>Micrococcales</taxon>
        <taxon>Microbacteriaceae</taxon>
        <taxon>Glaciihabitans</taxon>
    </lineage>
</organism>
<dbReference type="Pfam" id="PF20703">
    <property type="entry name" value="nSTAND1"/>
    <property type="match status" value="1"/>
</dbReference>
<gene>
    <name evidence="2" type="ORF">EYE40_07535</name>
</gene>
<dbReference type="InterPro" id="IPR011989">
    <property type="entry name" value="ARM-like"/>
</dbReference>
<dbReference type="RefSeq" id="WP_130981373.1">
    <property type="nucleotide sequence ID" value="NZ_SISG01000001.1"/>
</dbReference>
<dbReference type="InterPro" id="IPR049052">
    <property type="entry name" value="nSTAND1"/>
</dbReference>